<reference evidence="5 6" key="1">
    <citation type="submission" date="2018-08" db="EMBL/GenBank/DDBJ databases">
        <title>A genome reference for cultivated species of the human gut microbiota.</title>
        <authorList>
            <person name="Zou Y."/>
            <person name="Xue W."/>
            <person name="Luo G."/>
        </authorList>
    </citation>
    <scope>NUCLEOTIDE SEQUENCE [LARGE SCALE GENOMIC DNA]</scope>
    <source>
        <strain evidence="5 6">AF25-6</strain>
    </source>
</reference>
<proteinExistence type="inferred from homology"/>
<accession>A0A412DY69</accession>
<dbReference type="GO" id="GO:0006310">
    <property type="term" value="P:DNA recombination"/>
    <property type="evidence" value="ECO:0007669"/>
    <property type="project" value="UniProtKB-KW"/>
</dbReference>
<keyword evidence="2" id="KW-0238">DNA-binding</keyword>
<dbReference type="Pfam" id="PF13102">
    <property type="entry name" value="Phage_int_SAM_5"/>
    <property type="match status" value="1"/>
</dbReference>
<dbReference type="Proteomes" id="UP000284161">
    <property type="component" value="Unassembled WGS sequence"/>
</dbReference>
<dbReference type="InterPro" id="IPR025269">
    <property type="entry name" value="SAM-like_dom"/>
</dbReference>
<evidence type="ECO:0000256" key="1">
    <source>
        <dbReference type="ARBA" id="ARBA00008857"/>
    </source>
</evidence>
<name>A0A412DY69_BACSE</name>
<dbReference type="GO" id="GO:0003677">
    <property type="term" value="F:DNA binding"/>
    <property type="evidence" value="ECO:0007669"/>
    <property type="project" value="UniProtKB-KW"/>
</dbReference>
<feature type="domain" description="Tyr recombinase" evidence="4">
    <location>
        <begin position="225"/>
        <end position="393"/>
    </location>
</feature>
<dbReference type="GO" id="GO:0015074">
    <property type="term" value="P:DNA integration"/>
    <property type="evidence" value="ECO:0007669"/>
    <property type="project" value="InterPro"/>
</dbReference>
<dbReference type="PROSITE" id="PS51898">
    <property type="entry name" value="TYR_RECOMBINASE"/>
    <property type="match status" value="1"/>
</dbReference>
<evidence type="ECO:0000256" key="3">
    <source>
        <dbReference type="ARBA" id="ARBA00023172"/>
    </source>
</evidence>
<evidence type="ECO:0000313" key="6">
    <source>
        <dbReference type="Proteomes" id="UP000284161"/>
    </source>
</evidence>
<protein>
    <submittedName>
        <fullName evidence="5">Site-specific integrase</fullName>
    </submittedName>
</protein>
<dbReference type="AlphaFoldDB" id="A0A412DY69"/>
<evidence type="ECO:0000259" key="4">
    <source>
        <dbReference type="PROSITE" id="PS51898"/>
    </source>
</evidence>
<dbReference type="PANTHER" id="PTHR30349">
    <property type="entry name" value="PHAGE INTEGRASE-RELATED"/>
    <property type="match status" value="1"/>
</dbReference>
<dbReference type="Pfam" id="PF00589">
    <property type="entry name" value="Phage_integrase"/>
    <property type="match status" value="1"/>
</dbReference>
<dbReference type="InterPro" id="IPR013762">
    <property type="entry name" value="Integrase-like_cat_sf"/>
</dbReference>
<dbReference type="InterPro" id="IPR011010">
    <property type="entry name" value="DNA_brk_join_enz"/>
</dbReference>
<dbReference type="EMBL" id="QRUB01000038">
    <property type="protein sequence ID" value="RGR25345.1"/>
    <property type="molecule type" value="Genomic_DNA"/>
</dbReference>
<dbReference type="InterPro" id="IPR002104">
    <property type="entry name" value="Integrase_catalytic"/>
</dbReference>
<organism evidence="5 6">
    <name type="scientific">Bacteroides stercoris</name>
    <dbReference type="NCBI Taxonomy" id="46506"/>
    <lineage>
        <taxon>Bacteria</taxon>
        <taxon>Pseudomonadati</taxon>
        <taxon>Bacteroidota</taxon>
        <taxon>Bacteroidia</taxon>
        <taxon>Bacteroidales</taxon>
        <taxon>Bacteroidaceae</taxon>
        <taxon>Bacteroides</taxon>
    </lineage>
</organism>
<dbReference type="CDD" id="cd01185">
    <property type="entry name" value="INTN1_C_like"/>
    <property type="match status" value="1"/>
</dbReference>
<comment type="caution">
    <text evidence="5">The sequence shown here is derived from an EMBL/GenBank/DDBJ whole genome shotgun (WGS) entry which is preliminary data.</text>
</comment>
<dbReference type="PANTHER" id="PTHR30349:SF64">
    <property type="entry name" value="PROPHAGE INTEGRASE INTD-RELATED"/>
    <property type="match status" value="1"/>
</dbReference>
<keyword evidence="3" id="KW-0233">DNA recombination</keyword>
<evidence type="ECO:0000313" key="5">
    <source>
        <dbReference type="EMBL" id="RGR25345.1"/>
    </source>
</evidence>
<evidence type="ECO:0000256" key="2">
    <source>
        <dbReference type="ARBA" id="ARBA00023125"/>
    </source>
</evidence>
<dbReference type="Gene3D" id="1.10.150.130">
    <property type="match status" value="1"/>
</dbReference>
<comment type="similarity">
    <text evidence="1">Belongs to the 'phage' integrase family.</text>
</comment>
<sequence>MRKAKATKVTLRFRMLTTGKETLYLDYYPGIPNPKTGETMRREYLGMYVVPLKKRTGELQTNKDGSHKYNEEDAETIRLAEIIRANRQNELSKAEIYTEAEAELLKAKERSKGDFIAYFRDCAKDKKESNYNNWMSALKHLQDYTKKSDNTTIKRFCDIDLLWCERFRDYLLNVRTHRSDKVVLSNNTAAAYFLKFKIALKSAYKYGYLPKNINEDLKGIKEKETHREFLSLDELKRLVETPCTNPVLKRAALFSALTGLRHSDIRKMKWGEIEEKDGIFTLKYTIQKTNKYDELPISGQAMQLCGERRNPDELVFDGLVYSAYANKALAQWLGAAGITRDVTFHCFRHTFATLQLASGTQITTIQKMLGHKNIGTTLVYAKTLEEAKREAANKIKIL</sequence>
<dbReference type="InterPro" id="IPR050090">
    <property type="entry name" value="Tyrosine_recombinase_XerCD"/>
</dbReference>
<dbReference type="InterPro" id="IPR010998">
    <property type="entry name" value="Integrase_recombinase_N"/>
</dbReference>
<gene>
    <name evidence="5" type="ORF">DWY58_18170</name>
</gene>
<dbReference type="Gene3D" id="1.10.443.10">
    <property type="entry name" value="Intergrase catalytic core"/>
    <property type="match status" value="1"/>
</dbReference>
<dbReference type="SUPFAM" id="SSF56349">
    <property type="entry name" value="DNA breaking-rejoining enzymes"/>
    <property type="match status" value="1"/>
</dbReference>